<evidence type="ECO:0000313" key="2">
    <source>
        <dbReference type="EMBL" id="MEB3963869.1"/>
    </source>
</evidence>
<dbReference type="Pfam" id="PF10901">
    <property type="entry name" value="DUF2690"/>
    <property type="match status" value="1"/>
</dbReference>
<organism evidence="2 3">
    <name type="scientific">Streptomyces kunmingensis</name>
    <dbReference type="NCBI Taxonomy" id="68225"/>
    <lineage>
        <taxon>Bacteria</taxon>
        <taxon>Bacillati</taxon>
        <taxon>Actinomycetota</taxon>
        <taxon>Actinomycetes</taxon>
        <taxon>Kitasatosporales</taxon>
        <taxon>Streptomycetaceae</taxon>
        <taxon>Streptomyces</taxon>
    </lineage>
</organism>
<reference evidence="2 3" key="1">
    <citation type="submission" date="2022-10" db="EMBL/GenBank/DDBJ databases">
        <authorList>
            <person name="Xie J."/>
            <person name="Shen N."/>
        </authorList>
    </citation>
    <scope>NUCLEOTIDE SEQUENCE [LARGE SCALE GENOMIC DNA]</scope>
    <source>
        <strain evidence="2 3">DSM 41681</strain>
    </source>
</reference>
<dbReference type="InterPro" id="IPR021224">
    <property type="entry name" value="DUF2690"/>
</dbReference>
<sequence>MRFKMRNLARAGVVAGGLGIALIAGTGGAQAYTYDGQDPTAAGCGSDATTVQSAVVKNANATFGVIEMRYSLKCHAGWARLTLNYTQDACGNASAGYDCAHAYIIRNNDGRQYGCTINKGQTQCYTPMVYDKGLTAFAQAAIDTAAGQANTRTGSY</sequence>
<dbReference type="RefSeq" id="WP_324771592.1">
    <property type="nucleotide sequence ID" value="NZ_BAAATS010000010.1"/>
</dbReference>
<evidence type="ECO:0000313" key="3">
    <source>
        <dbReference type="Proteomes" id="UP001352223"/>
    </source>
</evidence>
<keyword evidence="1" id="KW-0732">Signal</keyword>
<accession>A0ABU6CGN0</accession>
<keyword evidence="3" id="KW-1185">Reference proteome</keyword>
<dbReference type="Proteomes" id="UP001352223">
    <property type="component" value="Unassembled WGS sequence"/>
</dbReference>
<protein>
    <submittedName>
        <fullName evidence="2">YjfA family protein</fullName>
    </submittedName>
</protein>
<feature type="chain" id="PRO_5045490603" evidence="1">
    <location>
        <begin position="32"/>
        <end position="156"/>
    </location>
</feature>
<name>A0ABU6CGN0_9ACTN</name>
<gene>
    <name evidence="2" type="ORF">OKJ48_27060</name>
</gene>
<comment type="caution">
    <text evidence="2">The sequence shown here is derived from an EMBL/GenBank/DDBJ whole genome shotgun (WGS) entry which is preliminary data.</text>
</comment>
<proteinExistence type="predicted"/>
<evidence type="ECO:0000256" key="1">
    <source>
        <dbReference type="SAM" id="SignalP"/>
    </source>
</evidence>
<feature type="signal peptide" evidence="1">
    <location>
        <begin position="1"/>
        <end position="31"/>
    </location>
</feature>
<dbReference type="EMBL" id="JAOZYB010000290">
    <property type="protein sequence ID" value="MEB3963869.1"/>
    <property type="molecule type" value="Genomic_DNA"/>
</dbReference>